<evidence type="ECO:0000256" key="1">
    <source>
        <dbReference type="SAM" id="MobiDB-lite"/>
    </source>
</evidence>
<dbReference type="Proteomes" id="UP000515934">
    <property type="component" value="Chromosome"/>
</dbReference>
<keyword evidence="2" id="KW-0812">Transmembrane</keyword>
<proteinExistence type="predicted"/>
<evidence type="ECO:0000256" key="2">
    <source>
        <dbReference type="SAM" id="Phobius"/>
    </source>
</evidence>
<sequence length="321" mass="32346">MAKSSWGYGRNRTPLPRWAGYALLAVLAVGTIIAVVLAMMHLRVDNPNAGTIPDGSVIVTPEPTPEVEEPTEVEEPEPEPEPDFVAPAMQRLLAASASEGHLLRASVGSCDAAGVLEVSTDSGANWQQGSLAGVGFTQLLQLGAAEPTIDRLVGMNAECQPATAWSFIGGIDWGLEEGAPAWYIDPSNASSVMTPAGAQTVACAAVGLASAAERAIVLCPDATVSVTYDSGASWSAPVAVPNASAVGVTPQSFVVASVGEAECSGVRTRTFDGAAASSPGGCADVGGAGGGNLAVSGDSSSLYLWAGDAFLRSGDLGGSWG</sequence>
<dbReference type="RefSeq" id="WP_187556188.1">
    <property type="nucleotide sequence ID" value="NZ_CP060716.1"/>
</dbReference>
<reference evidence="3 4" key="1">
    <citation type="submission" date="2020-08" db="EMBL/GenBank/DDBJ databases">
        <title>Genome sequence of Leucobacter denitrificans KACC 14055T.</title>
        <authorList>
            <person name="Hyun D.-W."/>
            <person name="Bae J.-W."/>
        </authorList>
    </citation>
    <scope>NUCLEOTIDE SEQUENCE [LARGE SCALE GENOMIC DNA]</scope>
    <source>
        <strain evidence="3 4">KACC 14055</strain>
    </source>
</reference>
<organism evidence="3 4">
    <name type="scientific">Leucobacter denitrificans</name>
    <dbReference type="NCBI Taxonomy" id="683042"/>
    <lineage>
        <taxon>Bacteria</taxon>
        <taxon>Bacillati</taxon>
        <taxon>Actinomycetota</taxon>
        <taxon>Actinomycetes</taxon>
        <taxon>Micrococcales</taxon>
        <taxon>Microbacteriaceae</taxon>
        <taxon>Leucobacter</taxon>
    </lineage>
</organism>
<evidence type="ECO:0000313" key="4">
    <source>
        <dbReference type="Proteomes" id="UP000515934"/>
    </source>
</evidence>
<keyword evidence="4" id="KW-1185">Reference proteome</keyword>
<evidence type="ECO:0000313" key="3">
    <source>
        <dbReference type="EMBL" id="QNN63731.1"/>
    </source>
</evidence>
<accession>A0A7G9S7A6</accession>
<protein>
    <recommendedName>
        <fullName evidence="5">Exo-alpha-sialidase</fullName>
    </recommendedName>
</protein>
<feature type="compositionally biased region" description="Acidic residues" evidence="1">
    <location>
        <begin position="65"/>
        <end position="81"/>
    </location>
</feature>
<evidence type="ECO:0008006" key="5">
    <source>
        <dbReference type="Google" id="ProtNLM"/>
    </source>
</evidence>
<feature type="region of interest" description="Disordered" evidence="1">
    <location>
        <begin position="53"/>
        <end position="81"/>
    </location>
</feature>
<dbReference type="EMBL" id="CP060716">
    <property type="protein sequence ID" value="QNN63731.1"/>
    <property type="molecule type" value="Genomic_DNA"/>
</dbReference>
<dbReference type="KEGG" id="ldn:H9L06_05470"/>
<dbReference type="AlphaFoldDB" id="A0A7G9S7A6"/>
<feature type="transmembrane region" description="Helical" evidence="2">
    <location>
        <begin position="21"/>
        <end position="42"/>
    </location>
</feature>
<name>A0A7G9S7A6_9MICO</name>
<dbReference type="CDD" id="cd15482">
    <property type="entry name" value="Sialidase_non-viral"/>
    <property type="match status" value="1"/>
</dbReference>
<gene>
    <name evidence="3" type="ORF">H9L06_05470</name>
</gene>
<keyword evidence="2" id="KW-0472">Membrane</keyword>
<dbReference type="SUPFAM" id="SSF110296">
    <property type="entry name" value="Oligoxyloglucan reducing end-specific cellobiohydrolase"/>
    <property type="match status" value="1"/>
</dbReference>
<keyword evidence="2" id="KW-1133">Transmembrane helix</keyword>